<dbReference type="InterPro" id="IPR050423">
    <property type="entry name" value="UPF0337_stress_rsp"/>
</dbReference>
<feature type="domain" description="CsbD-like" evidence="3">
    <location>
        <begin position="4"/>
        <end position="56"/>
    </location>
</feature>
<dbReference type="Pfam" id="PF05532">
    <property type="entry name" value="CsbD"/>
    <property type="match status" value="1"/>
</dbReference>
<comment type="similarity">
    <text evidence="1">Belongs to the UPF0337 (CsbD) family.</text>
</comment>
<evidence type="ECO:0000256" key="2">
    <source>
        <dbReference type="SAM" id="Phobius"/>
    </source>
</evidence>
<sequence>MNEDEIKGTAKKLVGTGQEVVGKVANDEQLEGKGYLNQAVGTVQDGYGKVREKVKDLIEEAAPTAKGAIDTGRDYVRRGSAAVARTTGDNTALVLLAAGVAGAALGWFALNRKGAAKTTKGAKTKK</sequence>
<dbReference type="PANTHER" id="PTHR34977">
    <property type="entry name" value="UPF0337 PROTEIN YJBJ"/>
    <property type="match status" value="1"/>
</dbReference>
<protein>
    <submittedName>
        <fullName evidence="4">CsbD family protein</fullName>
    </submittedName>
</protein>
<keyword evidence="2" id="KW-0472">Membrane</keyword>
<evidence type="ECO:0000313" key="4">
    <source>
        <dbReference type="EMBL" id="WBO24037.1"/>
    </source>
</evidence>
<reference evidence="4 5" key="1">
    <citation type="submission" date="2022-12" db="EMBL/GenBank/DDBJ databases">
        <title>Sphingomonas abieness sp. nov., an endophytic bacterium isolated from Abies koreana.</title>
        <authorList>
            <person name="Jiang L."/>
            <person name="Lee J."/>
        </authorList>
    </citation>
    <scope>NUCLEOTIDE SEQUENCE [LARGE SCALE GENOMIC DNA]</scope>
    <source>
        <strain evidence="5">PAMB 00755</strain>
    </source>
</reference>
<evidence type="ECO:0000259" key="3">
    <source>
        <dbReference type="Pfam" id="PF05532"/>
    </source>
</evidence>
<dbReference type="RefSeq" id="WP_270078666.1">
    <property type="nucleotide sequence ID" value="NZ_CP115174.1"/>
</dbReference>
<evidence type="ECO:0000313" key="5">
    <source>
        <dbReference type="Proteomes" id="UP001210865"/>
    </source>
</evidence>
<dbReference type="InterPro" id="IPR008462">
    <property type="entry name" value="CsbD"/>
</dbReference>
<accession>A0ABY7NTZ7</accession>
<dbReference type="Gene3D" id="1.10.1470.10">
    <property type="entry name" value="YjbJ"/>
    <property type="match status" value="1"/>
</dbReference>
<dbReference type="Proteomes" id="UP001210865">
    <property type="component" value="Chromosome"/>
</dbReference>
<keyword evidence="5" id="KW-1185">Reference proteome</keyword>
<proteinExistence type="inferred from homology"/>
<evidence type="ECO:0000256" key="1">
    <source>
        <dbReference type="ARBA" id="ARBA00009129"/>
    </source>
</evidence>
<dbReference type="PANTHER" id="PTHR34977:SF1">
    <property type="entry name" value="UPF0337 PROTEIN YJBJ"/>
    <property type="match status" value="1"/>
</dbReference>
<name>A0ABY7NTZ7_9SPHN</name>
<dbReference type="EMBL" id="CP115174">
    <property type="protein sequence ID" value="WBO24037.1"/>
    <property type="molecule type" value="Genomic_DNA"/>
</dbReference>
<keyword evidence="2" id="KW-0812">Transmembrane</keyword>
<organism evidence="4 5">
    <name type="scientific">Sphingomonas abietis</name>
    <dbReference type="NCBI Taxonomy" id="3012344"/>
    <lineage>
        <taxon>Bacteria</taxon>
        <taxon>Pseudomonadati</taxon>
        <taxon>Pseudomonadota</taxon>
        <taxon>Alphaproteobacteria</taxon>
        <taxon>Sphingomonadales</taxon>
        <taxon>Sphingomonadaceae</taxon>
        <taxon>Sphingomonas</taxon>
    </lineage>
</organism>
<feature type="transmembrane region" description="Helical" evidence="2">
    <location>
        <begin position="92"/>
        <end position="110"/>
    </location>
</feature>
<dbReference type="SUPFAM" id="SSF69047">
    <property type="entry name" value="Hypothetical protein YjbJ"/>
    <property type="match status" value="1"/>
</dbReference>
<gene>
    <name evidence="4" type="ORF">PBT88_07990</name>
</gene>
<keyword evidence="2" id="KW-1133">Transmembrane helix</keyword>
<dbReference type="InterPro" id="IPR036629">
    <property type="entry name" value="YjbJ_sf"/>
</dbReference>